<dbReference type="InterPro" id="IPR003439">
    <property type="entry name" value="ABC_transporter-like_ATP-bd"/>
</dbReference>
<dbReference type="InterPro" id="IPR027417">
    <property type="entry name" value="P-loop_NTPase"/>
</dbReference>
<sequence>MIQVQNVKKKFEKDIVLADVSLKIEKGSIYGLLGSNGAGKTTLLKTIAGIIKQNNGAVEIERKPVFENIVLKERLIFIPDALFFFSHYTVNQMASFYENLYPNWNQERFVQMQKLLKLDVTQKIQRFSKGMQRQVAFWLALCAMPDYLILDEPFDGLDPVIRRKIKSWIIQDVAEREMTVLVSSHNLEEVEDICDAVGILHRGELLVEKDLDDLKADIHKVQIAFKNDVDDSLFEGLDILYQEKRGSVFVCIVRGEYQQVESHINKYEPVVFDMLPLTLEEIFIYEMEGVGYAIENILL</sequence>
<keyword evidence="3 5" id="KW-0067">ATP-binding</keyword>
<protein>
    <submittedName>
        <fullName evidence="5">ABC-2 type transport system ATP-binding protein</fullName>
    </submittedName>
</protein>
<dbReference type="GO" id="GO:0005524">
    <property type="term" value="F:ATP binding"/>
    <property type="evidence" value="ECO:0007669"/>
    <property type="project" value="UniProtKB-KW"/>
</dbReference>
<proteinExistence type="predicted"/>
<evidence type="ECO:0000259" key="4">
    <source>
        <dbReference type="PROSITE" id="PS50893"/>
    </source>
</evidence>
<dbReference type="SMART" id="SM00382">
    <property type="entry name" value="AAA"/>
    <property type="match status" value="1"/>
</dbReference>
<dbReference type="PANTHER" id="PTHR42939:SF1">
    <property type="entry name" value="ABC TRANSPORTER ATP-BINDING PROTEIN ALBC-RELATED"/>
    <property type="match status" value="1"/>
</dbReference>
<evidence type="ECO:0000313" key="5">
    <source>
        <dbReference type="EMBL" id="SHM90077.1"/>
    </source>
</evidence>
<keyword evidence="6" id="KW-1185">Reference proteome</keyword>
<name>A0A1M7MGZ6_9BACI</name>
<dbReference type="STRING" id="1027249.SAMN05216179_1212"/>
<evidence type="ECO:0000256" key="1">
    <source>
        <dbReference type="ARBA" id="ARBA00022448"/>
    </source>
</evidence>
<accession>A0A1M7MGZ6</accession>
<dbReference type="PROSITE" id="PS50893">
    <property type="entry name" value="ABC_TRANSPORTER_2"/>
    <property type="match status" value="1"/>
</dbReference>
<gene>
    <name evidence="5" type="ORF">SAMN05216179_1212</name>
</gene>
<dbReference type="AlphaFoldDB" id="A0A1M7MGZ6"/>
<dbReference type="OrthoDB" id="9804819at2"/>
<organism evidence="5 6">
    <name type="scientific">Gracilibacillus kekensis</name>
    <dbReference type="NCBI Taxonomy" id="1027249"/>
    <lineage>
        <taxon>Bacteria</taxon>
        <taxon>Bacillati</taxon>
        <taxon>Bacillota</taxon>
        <taxon>Bacilli</taxon>
        <taxon>Bacillales</taxon>
        <taxon>Bacillaceae</taxon>
        <taxon>Gracilibacillus</taxon>
    </lineage>
</organism>
<keyword evidence="1" id="KW-0813">Transport</keyword>
<reference evidence="5 6" key="1">
    <citation type="submission" date="2016-11" db="EMBL/GenBank/DDBJ databases">
        <authorList>
            <person name="Jaros S."/>
            <person name="Januszkiewicz K."/>
            <person name="Wedrychowicz H."/>
        </authorList>
    </citation>
    <scope>NUCLEOTIDE SEQUENCE [LARGE SCALE GENOMIC DNA]</scope>
    <source>
        <strain evidence="5 6">CGMCC 1.10681</strain>
    </source>
</reference>
<dbReference type="Gene3D" id="3.40.50.300">
    <property type="entry name" value="P-loop containing nucleotide triphosphate hydrolases"/>
    <property type="match status" value="1"/>
</dbReference>
<dbReference type="InterPro" id="IPR051782">
    <property type="entry name" value="ABC_Transporter_VariousFunc"/>
</dbReference>
<dbReference type="SUPFAM" id="SSF52540">
    <property type="entry name" value="P-loop containing nucleoside triphosphate hydrolases"/>
    <property type="match status" value="1"/>
</dbReference>
<dbReference type="PANTHER" id="PTHR42939">
    <property type="entry name" value="ABC TRANSPORTER ATP-BINDING PROTEIN ALBC-RELATED"/>
    <property type="match status" value="1"/>
</dbReference>
<dbReference type="InterPro" id="IPR003593">
    <property type="entry name" value="AAA+_ATPase"/>
</dbReference>
<dbReference type="Pfam" id="PF00005">
    <property type="entry name" value="ABC_tran"/>
    <property type="match status" value="1"/>
</dbReference>
<evidence type="ECO:0000256" key="2">
    <source>
        <dbReference type="ARBA" id="ARBA00022741"/>
    </source>
</evidence>
<evidence type="ECO:0000256" key="3">
    <source>
        <dbReference type="ARBA" id="ARBA00022840"/>
    </source>
</evidence>
<dbReference type="EMBL" id="FRCZ01000002">
    <property type="protein sequence ID" value="SHM90077.1"/>
    <property type="molecule type" value="Genomic_DNA"/>
</dbReference>
<keyword evidence="2" id="KW-0547">Nucleotide-binding</keyword>
<dbReference type="GO" id="GO:0016887">
    <property type="term" value="F:ATP hydrolysis activity"/>
    <property type="evidence" value="ECO:0007669"/>
    <property type="project" value="InterPro"/>
</dbReference>
<dbReference type="CDD" id="cd03230">
    <property type="entry name" value="ABC_DR_subfamily_A"/>
    <property type="match status" value="1"/>
</dbReference>
<evidence type="ECO:0000313" key="6">
    <source>
        <dbReference type="Proteomes" id="UP000184184"/>
    </source>
</evidence>
<dbReference type="Proteomes" id="UP000184184">
    <property type="component" value="Unassembled WGS sequence"/>
</dbReference>
<feature type="domain" description="ABC transporter" evidence="4">
    <location>
        <begin position="2"/>
        <end position="227"/>
    </location>
</feature>
<dbReference type="RefSeq" id="WP_073200709.1">
    <property type="nucleotide sequence ID" value="NZ_FRCZ01000002.1"/>
</dbReference>